<feature type="domain" description="Glycosyl transferase family 1" evidence="1">
    <location>
        <begin position="6"/>
        <end position="158"/>
    </location>
</feature>
<gene>
    <name evidence="2" type="ORF">JCM21714_1860</name>
</gene>
<reference evidence="2 3" key="1">
    <citation type="journal article" date="2014" name="Genome Announc.">
        <title>Draft Genome Sequence of the Boron-Tolerant and Moderately Halotolerant Bacterium Gracilibacillus boraciitolerans JCM 21714T.</title>
        <authorList>
            <person name="Ahmed I."/>
            <person name="Oshima K."/>
            <person name="Suda W."/>
            <person name="Kitamura K."/>
            <person name="Iida T."/>
            <person name="Ohmori Y."/>
            <person name="Fujiwara T."/>
            <person name="Hattori M."/>
            <person name="Ohkuma M."/>
        </authorList>
    </citation>
    <scope>NUCLEOTIDE SEQUENCE [LARGE SCALE GENOMIC DNA]</scope>
    <source>
        <strain evidence="2 3">JCM 21714</strain>
    </source>
</reference>
<dbReference type="InterPro" id="IPR050194">
    <property type="entry name" value="Glycosyltransferase_grp1"/>
</dbReference>
<protein>
    <submittedName>
        <fullName evidence="2">Glycosyltransferase</fullName>
    </submittedName>
</protein>
<dbReference type="Proteomes" id="UP000019102">
    <property type="component" value="Unassembled WGS sequence"/>
</dbReference>
<evidence type="ECO:0000313" key="2">
    <source>
        <dbReference type="EMBL" id="GAE92839.1"/>
    </source>
</evidence>
<dbReference type="PANTHER" id="PTHR45947">
    <property type="entry name" value="SULFOQUINOVOSYL TRANSFERASE SQD2"/>
    <property type="match status" value="1"/>
</dbReference>
<dbReference type="SUPFAM" id="SSF53756">
    <property type="entry name" value="UDP-Glycosyltransferase/glycogen phosphorylase"/>
    <property type="match status" value="1"/>
</dbReference>
<dbReference type="PANTHER" id="PTHR45947:SF3">
    <property type="entry name" value="SULFOQUINOVOSYL TRANSFERASE SQD2"/>
    <property type="match status" value="1"/>
</dbReference>
<comment type="caution">
    <text evidence="2">The sequence shown here is derived from an EMBL/GenBank/DDBJ whole genome shotgun (WGS) entry which is preliminary data.</text>
</comment>
<dbReference type="InterPro" id="IPR001296">
    <property type="entry name" value="Glyco_trans_1"/>
</dbReference>
<dbReference type="EMBL" id="BAVS01000007">
    <property type="protein sequence ID" value="GAE92839.1"/>
    <property type="molecule type" value="Genomic_DNA"/>
</dbReference>
<proteinExistence type="predicted"/>
<dbReference type="RefSeq" id="WP_235182665.1">
    <property type="nucleotide sequence ID" value="NZ_BAVS01000007.1"/>
</dbReference>
<dbReference type="eggNOG" id="COG0438">
    <property type="taxonomic scope" value="Bacteria"/>
</dbReference>
<dbReference type="Pfam" id="PF00534">
    <property type="entry name" value="Glycos_transf_1"/>
    <property type="match status" value="1"/>
</dbReference>
<dbReference type="GO" id="GO:0016757">
    <property type="term" value="F:glycosyltransferase activity"/>
    <property type="evidence" value="ECO:0007669"/>
    <property type="project" value="InterPro"/>
</dbReference>
<organism evidence="2 3">
    <name type="scientific">Gracilibacillus boraciitolerans JCM 21714</name>
    <dbReference type="NCBI Taxonomy" id="1298598"/>
    <lineage>
        <taxon>Bacteria</taxon>
        <taxon>Bacillati</taxon>
        <taxon>Bacillota</taxon>
        <taxon>Bacilli</taxon>
        <taxon>Bacillales</taxon>
        <taxon>Bacillaceae</taxon>
        <taxon>Gracilibacillus</taxon>
    </lineage>
</organism>
<name>W4VJ94_9BACI</name>
<sequence>MKYSIKERFILTYAGRLAPEKNVELLAEIANNLPTALQDNIHWIIIGDGPSKMSLQQKCNQNVTFTGFLPQREVAKLIAVSDLFVFPSETETFGNVVLEALAAGTPVVAARAGGVQDIIQQDFTGWLCEANNSTSFIQAIESILGNVEWRHQLAENAIRYAQKQRWEDRFNDLSEAYQAIIDEIKKQQKPA</sequence>
<keyword evidence="2" id="KW-0808">Transferase</keyword>
<dbReference type="Gene3D" id="3.40.50.2000">
    <property type="entry name" value="Glycogen Phosphorylase B"/>
    <property type="match status" value="1"/>
</dbReference>
<accession>W4VJ94</accession>
<dbReference type="STRING" id="1298598.JCM21714_1860"/>
<keyword evidence="3" id="KW-1185">Reference proteome</keyword>
<evidence type="ECO:0000259" key="1">
    <source>
        <dbReference type="Pfam" id="PF00534"/>
    </source>
</evidence>
<evidence type="ECO:0000313" key="3">
    <source>
        <dbReference type="Proteomes" id="UP000019102"/>
    </source>
</evidence>
<dbReference type="AlphaFoldDB" id="W4VJ94"/>